<feature type="domain" description="C-type lectin" evidence="3">
    <location>
        <begin position="130"/>
        <end position="245"/>
    </location>
</feature>
<dbReference type="Proteomes" id="UP001497497">
    <property type="component" value="Unassembled WGS sequence"/>
</dbReference>
<name>A0AAV2GX21_LYMST</name>
<accession>A0AAV2GX21</accession>
<reference evidence="4 5" key="1">
    <citation type="submission" date="2024-04" db="EMBL/GenBank/DDBJ databases">
        <authorList>
            <consortium name="Genoscope - CEA"/>
            <person name="William W."/>
        </authorList>
    </citation>
    <scope>NUCLEOTIDE SEQUENCE [LARGE SCALE GENOMIC DNA]</scope>
</reference>
<dbReference type="Pfam" id="PF00059">
    <property type="entry name" value="Lectin_C"/>
    <property type="match status" value="1"/>
</dbReference>
<evidence type="ECO:0000313" key="5">
    <source>
        <dbReference type="Proteomes" id="UP001497497"/>
    </source>
</evidence>
<dbReference type="PANTHER" id="PTHR45710:SF26">
    <property type="entry name" value="RH26557P"/>
    <property type="match status" value="1"/>
</dbReference>
<keyword evidence="5" id="KW-1185">Reference proteome</keyword>
<dbReference type="AlphaFoldDB" id="A0AAV2GX21"/>
<keyword evidence="2" id="KW-0472">Membrane</keyword>
<comment type="caution">
    <text evidence="4">The sequence shown here is derived from an EMBL/GenBank/DDBJ whole genome shotgun (WGS) entry which is preliminary data.</text>
</comment>
<proteinExistence type="predicted"/>
<dbReference type="SUPFAM" id="SSF56436">
    <property type="entry name" value="C-type lectin-like"/>
    <property type="match status" value="1"/>
</dbReference>
<keyword evidence="2" id="KW-0812">Transmembrane</keyword>
<dbReference type="PROSITE" id="PS00615">
    <property type="entry name" value="C_TYPE_LECTIN_1"/>
    <property type="match status" value="1"/>
</dbReference>
<keyword evidence="1" id="KW-1015">Disulfide bond</keyword>
<dbReference type="InterPro" id="IPR016187">
    <property type="entry name" value="CTDL_fold"/>
</dbReference>
<dbReference type="EMBL" id="CAXITT010000001">
    <property type="protein sequence ID" value="CAL1526002.1"/>
    <property type="molecule type" value="Genomic_DNA"/>
</dbReference>
<dbReference type="InterPro" id="IPR001304">
    <property type="entry name" value="C-type_lectin-like"/>
</dbReference>
<dbReference type="PROSITE" id="PS50041">
    <property type="entry name" value="C_TYPE_LECTIN_2"/>
    <property type="match status" value="1"/>
</dbReference>
<dbReference type="PANTHER" id="PTHR45710">
    <property type="entry name" value="C-TYPE LECTIN DOMAIN-CONTAINING PROTEIN 180"/>
    <property type="match status" value="1"/>
</dbReference>
<feature type="transmembrane region" description="Helical" evidence="2">
    <location>
        <begin position="6"/>
        <end position="29"/>
    </location>
</feature>
<dbReference type="InterPro" id="IPR018378">
    <property type="entry name" value="C-type_lectin_CS"/>
</dbReference>
<dbReference type="Gene3D" id="3.10.100.10">
    <property type="entry name" value="Mannose-Binding Protein A, subunit A"/>
    <property type="match status" value="1"/>
</dbReference>
<gene>
    <name evidence="4" type="ORF">GSLYS_00000179001</name>
</gene>
<dbReference type="SMART" id="SM00034">
    <property type="entry name" value="CLECT"/>
    <property type="match status" value="1"/>
</dbReference>
<protein>
    <recommendedName>
        <fullName evidence="3">C-type lectin domain-containing protein</fullName>
    </recommendedName>
</protein>
<dbReference type="InterPro" id="IPR050828">
    <property type="entry name" value="C-type_lectin/matrix_domain"/>
</dbReference>
<evidence type="ECO:0000313" key="4">
    <source>
        <dbReference type="EMBL" id="CAL1526002.1"/>
    </source>
</evidence>
<evidence type="ECO:0000256" key="1">
    <source>
        <dbReference type="ARBA" id="ARBA00023157"/>
    </source>
</evidence>
<sequence length="250" mass="29174">MRIIVFDYCLICIFGLHIIFVLFMSRLFVRAEEDMLFKETEAGEFHMADFDVVWRDMDLLTCVIRCVREFRSCYSVTHDETTNMCTPGSWLVLNPSIPLPQAPGKIYSTGARCNEASKFKYYKQDDVAACYWASDSMLNYKDSKENCSANGAHLYTIKLMEKWTILKKITSGPNGNYWIGLDDIREEDVFRWVDDDSRMSESLRQELFNKYQPDNWNNTEDCAYLKGAGKLNDENCLHPFKFVCEMSLFQ</sequence>
<dbReference type="InterPro" id="IPR016186">
    <property type="entry name" value="C-type_lectin-like/link_sf"/>
</dbReference>
<keyword evidence="2" id="KW-1133">Transmembrane helix</keyword>
<organism evidence="4 5">
    <name type="scientific">Lymnaea stagnalis</name>
    <name type="common">Great pond snail</name>
    <name type="synonym">Helix stagnalis</name>
    <dbReference type="NCBI Taxonomy" id="6523"/>
    <lineage>
        <taxon>Eukaryota</taxon>
        <taxon>Metazoa</taxon>
        <taxon>Spiralia</taxon>
        <taxon>Lophotrochozoa</taxon>
        <taxon>Mollusca</taxon>
        <taxon>Gastropoda</taxon>
        <taxon>Heterobranchia</taxon>
        <taxon>Euthyneura</taxon>
        <taxon>Panpulmonata</taxon>
        <taxon>Hygrophila</taxon>
        <taxon>Lymnaeoidea</taxon>
        <taxon>Lymnaeidae</taxon>
        <taxon>Lymnaea</taxon>
    </lineage>
</organism>
<evidence type="ECO:0000256" key="2">
    <source>
        <dbReference type="SAM" id="Phobius"/>
    </source>
</evidence>
<evidence type="ECO:0000259" key="3">
    <source>
        <dbReference type="PROSITE" id="PS50041"/>
    </source>
</evidence>